<organism evidence="1 2">
    <name type="scientific">Panicum virgatum</name>
    <name type="common">Blackwell switchgrass</name>
    <dbReference type="NCBI Taxonomy" id="38727"/>
    <lineage>
        <taxon>Eukaryota</taxon>
        <taxon>Viridiplantae</taxon>
        <taxon>Streptophyta</taxon>
        <taxon>Embryophyta</taxon>
        <taxon>Tracheophyta</taxon>
        <taxon>Spermatophyta</taxon>
        <taxon>Magnoliopsida</taxon>
        <taxon>Liliopsida</taxon>
        <taxon>Poales</taxon>
        <taxon>Poaceae</taxon>
        <taxon>PACMAD clade</taxon>
        <taxon>Panicoideae</taxon>
        <taxon>Panicodae</taxon>
        <taxon>Paniceae</taxon>
        <taxon>Panicinae</taxon>
        <taxon>Panicum</taxon>
        <taxon>Panicum sect. Hiantes</taxon>
    </lineage>
</organism>
<evidence type="ECO:0000313" key="2">
    <source>
        <dbReference type="Proteomes" id="UP000823388"/>
    </source>
</evidence>
<dbReference type="EMBL" id="CM029041">
    <property type="protein sequence ID" value="KAG2628212.1"/>
    <property type="molecule type" value="Genomic_DNA"/>
</dbReference>
<proteinExistence type="predicted"/>
<name>A0A8T0UV90_PANVG</name>
<gene>
    <name evidence="1" type="ORF">PVAP13_3KG089954</name>
</gene>
<keyword evidence="2" id="KW-1185">Reference proteome</keyword>
<protein>
    <submittedName>
        <fullName evidence="1">Uncharacterized protein</fullName>
    </submittedName>
</protein>
<reference evidence="1" key="1">
    <citation type="submission" date="2020-05" db="EMBL/GenBank/DDBJ databases">
        <title>WGS assembly of Panicum virgatum.</title>
        <authorList>
            <person name="Lovell J.T."/>
            <person name="Jenkins J."/>
            <person name="Shu S."/>
            <person name="Juenger T.E."/>
            <person name="Schmutz J."/>
        </authorList>
    </citation>
    <scope>NUCLEOTIDE SEQUENCE</scope>
    <source>
        <strain evidence="1">AP13</strain>
    </source>
</reference>
<dbReference type="Proteomes" id="UP000823388">
    <property type="component" value="Chromosome 3K"/>
</dbReference>
<evidence type="ECO:0000313" key="1">
    <source>
        <dbReference type="EMBL" id="KAG2628212.1"/>
    </source>
</evidence>
<accession>A0A8T0UV90</accession>
<comment type="caution">
    <text evidence="1">The sequence shown here is derived from an EMBL/GenBank/DDBJ whole genome shotgun (WGS) entry which is preliminary data.</text>
</comment>
<sequence length="138" mass="15155">MVWGYEVIPVNCRGDSRPQPGAAEPCSAHRRSAPPTARAIRDRGCPKAWRRLYSGSLLLLHQLGCRKHIESKLLFSSACACWFLQELGANSVQGVRVWDFAGQVDGELQQAPPRPLGVRQIPPKGDSVAKTSLLFVAH</sequence>
<dbReference type="AlphaFoldDB" id="A0A8T0UV90"/>